<dbReference type="Pfam" id="PF00440">
    <property type="entry name" value="TetR_N"/>
    <property type="match status" value="1"/>
</dbReference>
<dbReference type="PANTHER" id="PTHR30055">
    <property type="entry name" value="HTH-TYPE TRANSCRIPTIONAL REGULATOR RUTR"/>
    <property type="match status" value="1"/>
</dbReference>
<evidence type="ECO:0000313" key="7">
    <source>
        <dbReference type="Proteomes" id="UP000198822"/>
    </source>
</evidence>
<keyword evidence="7" id="KW-1185">Reference proteome</keyword>
<evidence type="ECO:0000256" key="3">
    <source>
        <dbReference type="ARBA" id="ARBA00023163"/>
    </source>
</evidence>
<evidence type="ECO:0000256" key="2">
    <source>
        <dbReference type="ARBA" id="ARBA00023125"/>
    </source>
</evidence>
<dbReference type="GO" id="GO:0003700">
    <property type="term" value="F:DNA-binding transcription factor activity"/>
    <property type="evidence" value="ECO:0007669"/>
    <property type="project" value="TreeGrafter"/>
</dbReference>
<organism evidence="6 7">
    <name type="scientific">Agrococcus jejuensis</name>
    <dbReference type="NCBI Taxonomy" id="399736"/>
    <lineage>
        <taxon>Bacteria</taxon>
        <taxon>Bacillati</taxon>
        <taxon>Actinomycetota</taxon>
        <taxon>Actinomycetes</taxon>
        <taxon>Micrococcales</taxon>
        <taxon>Microbacteriaceae</taxon>
        <taxon>Agrococcus</taxon>
    </lineage>
</organism>
<keyword evidence="1" id="KW-0805">Transcription regulation</keyword>
<sequence length="214" mass="23453">MDTGPIELDSAAMRVDPTPGQATETAHRLLDAAASLIWDRGIERLTTTDVAARARVSVGTVYRYFEDREALIRTLYERNVMRMRDALVDAAVTSHGSLAADVRALLDTYVRMHRTIPAYQPVRAWQWLLPEARADRAIAVEAAARDLVAVLAPRHGVVLTPARRTELVAAIQRTDAIVLAAFLDDPGMDDEAIAQLGAIVESMLTQAIREAIEG</sequence>
<gene>
    <name evidence="6" type="ORF">SAMN04489720_1800</name>
</gene>
<keyword evidence="2 4" id="KW-0238">DNA-binding</keyword>
<dbReference type="PRINTS" id="PR00455">
    <property type="entry name" value="HTHTETR"/>
</dbReference>
<dbReference type="AlphaFoldDB" id="A0A1G8DWG6"/>
<feature type="DNA-binding region" description="H-T-H motif" evidence="4">
    <location>
        <begin position="46"/>
        <end position="65"/>
    </location>
</feature>
<feature type="domain" description="HTH tetR-type" evidence="5">
    <location>
        <begin position="23"/>
        <end position="83"/>
    </location>
</feature>
<dbReference type="GO" id="GO:0000976">
    <property type="term" value="F:transcription cis-regulatory region binding"/>
    <property type="evidence" value="ECO:0007669"/>
    <property type="project" value="TreeGrafter"/>
</dbReference>
<dbReference type="RefSeq" id="WP_172802281.1">
    <property type="nucleotide sequence ID" value="NZ_LT629695.1"/>
</dbReference>
<evidence type="ECO:0000313" key="6">
    <source>
        <dbReference type="EMBL" id="SDH61935.1"/>
    </source>
</evidence>
<protein>
    <submittedName>
        <fullName evidence="6">DNA-binding transcriptional regulator, AcrR family</fullName>
    </submittedName>
</protein>
<name>A0A1G8DWG6_9MICO</name>
<dbReference type="SUPFAM" id="SSF46689">
    <property type="entry name" value="Homeodomain-like"/>
    <property type="match status" value="1"/>
</dbReference>
<dbReference type="InterPro" id="IPR009057">
    <property type="entry name" value="Homeodomain-like_sf"/>
</dbReference>
<dbReference type="STRING" id="399736.SAMN04489720_1800"/>
<accession>A0A1G8DWG6</accession>
<evidence type="ECO:0000259" key="5">
    <source>
        <dbReference type="PROSITE" id="PS50977"/>
    </source>
</evidence>
<evidence type="ECO:0000256" key="1">
    <source>
        <dbReference type="ARBA" id="ARBA00023015"/>
    </source>
</evidence>
<keyword evidence="3" id="KW-0804">Transcription</keyword>
<reference evidence="7" key="1">
    <citation type="submission" date="2016-10" db="EMBL/GenBank/DDBJ databases">
        <authorList>
            <person name="Varghese N."/>
            <person name="Submissions S."/>
        </authorList>
    </citation>
    <scope>NUCLEOTIDE SEQUENCE [LARGE SCALE GENOMIC DNA]</scope>
    <source>
        <strain evidence="7">DSM 22002</strain>
    </source>
</reference>
<proteinExistence type="predicted"/>
<dbReference type="EMBL" id="LT629695">
    <property type="protein sequence ID" value="SDH61935.1"/>
    <property type="molecule type" value="Genomic_DNA"/>
</dbReference>
<dbReference type="Gene3D" id="1.10.357.10">
    <property type="entry name" value="Tetracycline Repressor, domain 2"/>
    <property type="match status" value="1"/>
</dbReference>
<dbReference type="PANTHER" id="PTHR30055:SF234">
    <property type="entry name" value="HTH-TYPE TRANSCRIPTIONAL REGULATOR BETI"/>
    <property type="match status" value="1"/>
</dbReference>
<dbReference type="PROSITE" id="PS50977">
    <property type="entry name" value="HTH_TETR_2"/>
    <property type="match status" value="1"/>
</dbReference>
<evidence type="ECO:0000256" key="4">
    <source>
        <dbReference type="PROSITE-ProRule" id="PRU00335"/>
    </source>
</evidence>
<dbReference type="Proteomes" id="UP000198822">
    <property type="component" value="Chromosome I"/>
</dbReference>
<dbReference type="InterPro" id="IPR050109">
    <property type="entry name" value="HTH-type_TetR-like_transc_reg"/>
</dbReference>
<dbReference type="InterPro" id="IPR001647">
    <property type="entry name" value="HTH_TetR"/>
</dbReference>